<evidence type="ECO:0000256" key="1">
    <source>
        <dbReference type="SAM" id="MobiDB-lite"/>
    </source>
</evidence>
<dbReference type="EMBL" id="MU001492">
    <property type="protein sequence ID" value="KAF2451647.1"/>
    <property type="molecule type" value="Genomic_DNA"/>
</dbReference>
<sequence>MATTAEIQRERRQHPPTPTMRQINPSKFYVQYQGHPIEDLQTFHDITLQQRPNKPIVWFAGDSSLDNKYWVPGSGPGGDSLDVEVPEIYNHTLQRATPKPDVAFWINHILRDKATCINTAVEASMLRERDKNLLPHDEFVRDHIGEDDVLIVSVGCNDIAMKPSFSTIWRMLALAWLTPRSSIDQGSAWSLRYFAHFFGTKIENYVKRLCSKTKPRAVIVCMIYYPLEAHYGQRGWGDKALKFLGYGRDPGKLQAAIRMMFEMGTKTVKVEGTDVIPCKLYEVLDGSNEEDYVERVEPSANGGRKMADMFKILIEGVLKKVS</sequence>
<accession>A0A9P4PWR4</accession>
<gene>
    <name evidence="2" type="ORF">P171DRAFT_426137</name>
</gene>
<dbReference type="AlphaFoldDB" id="A0A9P4PWR4"/>
<protein>
    <submittedName>
        <fullName evidence="2">Uncharacterized protein</fullName>
    </submittedName>
</protein>
<dbReference type="OrthoDB" id="2150942at2759"/>
<comment type="caution">
    <text evidence="2">The sequence shown here is derived from an EMBL/GenBank/DDBJ whole genome shotgun (WGS) entry which is preliminary data.</text>
</comment>
<dbReference type="Proteomes" id="UP000799764">
    <property type="component" value="Unassembled WGS sequence"/>
</dbReference>
<evidence type="ECO:0000313" key="2">
    <source>
        <dbReference type="EMBL" id="KAF2451647.1"/>
    </source>
</evidence>
<reference evidence="2" key="1">
    <citation type="journal article" date="2020" name="Stud. Mycol.">
        <title>101 Dothideomycetes genomes: a test case for predicting lifestyles and emergence of pathogens.</title>
        <authorList>
            <person name="Haridas S."/>
            <person name="Albert R."/>
            <person name="Binder M."/>
            <person name="Bloem J."/>
            <person name="Labutti K."/>
            <person name="Salamov A."/>
            <person name="Andreopoulos B."/>
            <person name="Baker S."/>
            <person name="Barry K."/>
            <person name="Bills G."/>
            <person name="Bluhm B."/>
            <person name="Cannon C."/>
            <person name="Castanera R."/>
            <person name="Culley D."/>
            <person name="Daum C."/>
            <person name="Ezra D."/>
            <person name="Gonzalez J."/>
            <person name="Henrissat B."/>
            <person name="Kuo A."/>
            <person name="Liang C."/>
            <person name="Lipzen A."/>
            <person name="Lutzoni F."/>
            <person name="Magnuson J."/>
            <person name="Mondo S."/>
            <person name="Nolan M."/>
            <person name="Ohm R."/>
            <person name="Pangilinan J."/>
            <person name="Park H.-J."/>
            <person name="Ramirez L."/>
            <person name="Alfaro M."/>
            <person name="Sun H."/>
            <person name="Tritt A."/>
            <person name="Yoshinaga Y."/>
            <person name="Zwiers L.-H."/>
            <person name="Turgeon B."/>
            <person name="Goodwin S."/>
            <person name="Spatafora J."/>
            <person name="Crous P."/>
            <person name="Grigoriev I."/>
        </authorList>
    </citation>
    <scope>NUCLEOTIDE SEQUENCE</scope>
    <source>
        <strain evidence="2">CBS 690.94</strain>
    </source>
</reference>
<dbReference type="SUPFAM" id="SSF52266">
    <property type="entry name" value="SGNH hydrolase"/>
    <property type="match status" value="1"/>
</dbReference>
<name>A0A9P4PWR4_9PLEO</name>
<feature type="region of interest" description="Disordered" evidence="1">
    <location>
        <begin position="1"/>
        <end position="22"/>
    </location>
</feature>
<organism evidence="2 3">
    <name type="scientific">Karstenula rhodostoma CBS 690.94</name>
    <dbReference type="NCBI Taxonomy" id="1392251"/>
    <lineage>
        <taxon>Eukaryota</taxon>
        <taxon>Fungi</taxon>
        <taxon>Dikarya</taxon>
        <taxon>Ascomycota</taxon>
        <taxon>Pezizomycotina</taxon>
        <taxon>Dothideomycetes</taxon>
        <taxon>Pleosporomycetidae</taxon>
        <taxon>Pleosporales</taxon>
        <taxon>Massarineae</taxon>
        <taxon>Didymosphaeriaceae</taxon>
        <taxon>Karstenula</taxon>
    </lineage>
</organism>
<keyword evidence="3" id="KW-1185">Reference proteome</keyword>
<proteinExistence type="predicted"/>
<evidence type="ECO:0000313" key="3">
    <source>
        <dbReference type="Proteomes" id="UP000799764"/>
    </source>
</evidence>